<dbReference type="Pfam" id="PF13683">
    <property type="entry name" value="rve_3"/>
    <property type="match status" value="1"/>
</dbReference>
<accession>A0ABN6F0S5</accession>
<evidence type="ECO:0000259" key="1">
    <source>
        <dbReference type="Pfam" id="PF13683"/>
    </source>
</evidence>
<dbReference type="Proteomes" id="UP001320148">
    <property type="component" value="Chromosome"/>
</dbReference>
<dbReference type="EMBL" id="AP024488">
    <property type="protein sequence ID" value="BCS94912.1"/>
    <property type="molecule type" value="Genomic_DNA"/>
</dbReference>
<reference evidence="2 3" key="1">
    <citation type="submission" date="2021-02" db="EMBL/GenBank/DDBJ databases">
        <title>Complete genome of Desulfoluna sp. strain ASN36.</title>
        <authorList>
            <person name="Takahashi A."/>
            <person name="Kojima H."/>
            <person name="Fukui M."/>
        </authorList>
    </citation>
    <scope>NUCLEOTIDE SEQUENCE [LARGE SCALE GENOMIC DNA]</scope>
    <source>
        <strain evidence="2 3">ASN36</strain>
    </source>
</reference>
<name>A0ABN6F0S5_9BACT</name>
<evidence type="ECO:0000313" key="3">
    <source>
        <dbReference type="Proteomes" id="UP001320148"/>
    </source>
</evidence>
<feature type="domain" description="Integrase catalytic" evidence="1">
    <location>
        <begin position="28"/>
        <end position="59"/>
    </location>
</feature>
<keyword evidence="3" id="KW-1185">Reference proteome</keyword>
<gene>
    <name evidence="2" type="ORF">DSLASN_05440</name>
</gene>
<dbReference type="InterPro" id="IPR001584">
    <property type="entry name" value="Integrase_cat-core"/>
</dbReference>
<proteinExistence type="predicted"/>
<evidence type="ECO:0000313" key="2">
    <source>
        <dbReference type="EMBL" id="BCS94912.1"/>
    </source>
</evidence>
<organism evidence="2 3">
    <name type="scientific">Desulfoluna limicola</name>
    <dbReference type="NCBI Taxonomy" id="2810562"/>
    <lineage>
        <taxon>Bacteria</taxon>
        <taxon>Pseudomonadati</taxon>
        <taxon>Thermodesulfobacteriota</taxon>
        <taxon>Desulfobacteria</taxon>
        <taxon>Desulfobacterales</taxon>
        <taxon>Desulfolunaceae</taxon>
        <taxon>Desulfoluna</taxon>
    </lineage>
</organism>
<sequence length="76" mass="8918">MKKLRFSETQIIKILNEAGAGIQLKEICRNFIEVREATYWWMIEYNEQRPHDSLGDLAPAEYMLKNSQNSILELST</sequence>
<protein>
    <recommendedName>
        <fullName evidence="1">Integrase catalytic domain-containing protein</fullName>
    </recommendedName>
</protein>